<dbReference type="Pfam" id="PF09350">
    <property type="entry name" value="DJC28_CD"/>
    <property type="match status" value="1"/>
</dbReference>
<evidence type="ECO:0000256" key="1">
    <source>
        <dbReference type="SAM" id="MobiDB-lite"/>
    </source>
</evidence>
<sequence length="489" mass="54530">MPLIRPLPLIRRRPTCLRQSSSAPAPAPTSPHKPAAARSPPQPNALPSLDPDSALSRRFTAMAEDALTASPRRAQAIAAENDFPADLKRRLEARLESASISTSTASLPASAPRHARDLAATPPWTGTESTADSVLRMLVDAHKPLPKDLAQKRAPAIQTPHLRPIPHTALTSTAQRIARAKEESTDYALRKTSGGLTDEERVEVRHMLRERFLPAGRAVASFQALASLADEKIEDARRRGQFDNLSNRGKPLERDHNAQSPFLDTTEYLLNRMIKQQDIVPPWIEKQQELASAVRGFRVRVRDGWRRHVARSIASAGGGLEEQCRRAERYARGENRLRRIEERAKRVEMGEEVEDIEDAVMAGPTEVFRDPAWEAVELPYHKLAIEALNSTTRSYNLMAPEPARKPYYSLGRELKSCFRDCAPVIAKEIRDRAVRPNAGSDFRMERNNGPGGLLEKLGGETAVIHDSTEPNYGFKEFWSGLWGKKRQTG</sequence>
<dbReference type="EMBL" id="JBBBZM010000065">
    <property type="protein sequence ID" value="KAL0635662.1"/>
    <property type="molecule type" value="Genomic_DNA"/>
</dbReference>
<reference evidence="3 4" key="1">
    <citation type="submission" date="2024-02" db="EMBL/GenBank/DDBJ databases">
        <title>Discinaceae phylogenomics.</title>
        <authorList>
            <person name="Dirks A.C."/>
            <person name="James T.Y."/>
        </authorList>
    </citation>
    <scope>NUCLEOTIDE SEQUENCE [LARGE SCALE GENOMIC DNA]</scope>
    <source>
        <strain evidence="3 4">ACD0624</strain>
    </source>
</reference>
<evidence type="ECO:0000313" key="4">
    <source>
        <dbReference type="Proteomes" id="UP001447188"/>
    </source>
</evidence>
<protein>
    <recommendedName>
        <fullName evidence="2">DnaJ homologue subfamily C member 28 conserved domain-containing protein</fullName>
    </recommendedName>
</protein>
<keyword evidence="4" id="KW-1185">Reference proteome</keyword>
<evidence type="ECO:0000313" key="3">
    <source>
        <dbReference type="EMBL" id="KAL0635662.1"/>
    </source>
</evidence>
<evidence type="ECO:0000259" key="2">
    <source>
        <dbReference type="Pfam" id="PF09350"/>
    </source>
</evidence>
<comment type="caution">
    <text evidence="3">The sequence shown here is derived from an EMBL/GenBank/DDBJ whole genome shotgun (WGS) entry which is preliminary data.</text>
</comment>
<dbReference type="PANTHER" id="PTHR39394">
    <property type="entry name" value="YALI0E31793P"/>
    <property type="match status" value="1"/>
</dbReference>
<dbReference type="Proteomes" id="UP001447188">
    <property type="component" value="Unassembled WGS sequence"/>
</dbReference>
<proteinExistence type="predicted"/>
<organism evidence="3 4">
    <name type="scientific">Discina gigas</name>
    <dbReference type="NCBI Taxonomy" id="1032678"/>
    <lineage>
        <taxon>Eukaryota</taxon>
        <taxon>Fungi</taxon>
        <taxon>Dikarya</taxon>
        <taxon>Ascomycota</taxon>
        <taxon>Pezizomycotina</taxon>
        <taxon>Pezizomycetes</taxon>
        <taxon>Pezizales</taxon>
        <taxon>Discinaceae</taxon>
        <taxon>Discina</taxon>
    </lineage>
</organism>
<feature type="compositionally biased region" description="Low complexity" evidence="1">
    <location>
        <begin position="98"/>
        <end position="112"/>
    </location>
</feature>
<feature type="region of interest" description="Disordered" evidence="1">
    <location>
        <begin position="98"/>
        <end position="127"/>
    </location>
</feature>
<accession>A0ABR3GI94</accession>
<dbReference type="PANTHER" id="PTHR39394:SF1">
    <property type="entry name" value="DNAJ HOMOLOGUE SUBFAMILY C MEMBER 28 CONSERVED DOMAIN-CONTAINING PROTEIN"/>
    <property type="match status" value="1"/>
</dbReference>
<feature type="region of interest" description="Disordered" evidence="1">
    <location>
        <begin position="1"/>
        <end position="52"/>
    </location>
</feature>
<name>A0ABR3GI94_9PEZI</name>
<dbReference type="InterPro" id="IPR018961">
    <property type="entry name" value="DnaJ_homolog_subfam-C_membr-28"/>
</dbReference>
<gene>
    <name evidence="3" type="ORF">Q9L58_005388</name>
</gene>
<feature type="domain" description="DnaJ homologue subfamily C member 28 conserved" evidence="2">
    <location>
        <begin position="228"/>
        <end position="297"/>
    </location>
</feature>